<dbReference type="PRINTS" id="PR00148">
    <property type="entry name" value="ENOLASE"/>
</dbReference>
<sequence>MNAIVRIQAREVLDSRGNPTVEAEVHLENGAMGRAIVPSGASTGEREAVELRDGGQRYGGKGVRKAVEHVNGEIQDLLLGMEAEEQEHIDAALCALDGTENKARLGANAILSVSLATAHAAAHAAGQPLYRYIGGLGPLQLPVPMMNVINGGAHADNDVDMQEFMLIPAGAESFSEALQMGVEVFHSLKAVLQSRGLATTVGDEGGFAPNLPSNEAALELLMDAISKAGYQPGKDIWLGMDVASSEFYRDGRYHLAGEKRELNSAQFVDYLETLAARYPLISIEDGMDQNDWEGWIMLTDRLGDRLQLVGDDIFVTNTTILREGIERGVANSILIKLNQIGTLSETLAAIEMAKTHSYTAIVSHRSGETEDTTLADVAVATGCGQIKTGSLSRTDRVAKYNRLLRIEEDLGDAARYPGLATFYNLD</sequence>
<dbReference type="Pfam" id="PF03952">
    <property type="entry name" value="Enolase_N"/>
    <property type="match status" value="1"/>
</dbReference>
<dbReference type="GO" id="GO:0000015">
    <property type="term" value="C:phosphopyruvate hydratase complex"/>
    <property type="evidence" value="ECO:0007669"/>
    <property type="project" value="InterPro"/>
</dbReference>
<dbReference type="Proteomes" id="UP000193925">
    <property type="component" value="Chromosome AFERRI"/>
</dbReference>
<dbReference type="RefSeq" id="WP_014028767.1">
    <property type="nucleotide sequence ID" value="NZ_CCCS020000003.1"/>
</dbReference>
<gene>
    <name evidence="12 18" type="primary">eno</name>
    <name evidence="20" type="ORF">AFERRI_10230</name>
    <name evidence="18" type="ORF">AFERRI_110048</name>
    <name evidence="19" type="ORF">H2515_09250</name>
</gene>
<comment type="cofactor">
    <cofactor evidence="12">
        <name>Mg(2+)</name>
        <dbReference type="ChEBI" id="CHEBI:18420"/>
    </cofactor>
    <text evidence="12">Binds a second Mg(2+) ion via substrate during catalysis.</text>
</comment>
<dbReference type="Pfam" id="PF00113">
    <property type="entry name" value="Enolase_C"/>
    <property type="match status" value="1"/>
</dbReference>
<reference evidence="20 21" key="3">
    <citation type="submission" date="2017-03" db="EMBL/GenBank/DDBJ databases">
        <authorList>
            <person name="Regsiter A."/>
            <person name="William W."/>
        </authorList>
    </citation>
    <scope>NUCLEOTIDE SEQUENCE [LARGE SCALE GENOMIC DNA]</scope>
    <source>
        <strain evidence="20">PRJEB5721</strain>
    </source>
</reference>
<dbReference type="SFLD" id="SFLDS00001">
    <property type="entry name" value="Enolase"/>
    <property type="match status" value="1"/>
</dbReference>
<feature type="binding site" evidence="14">
    <location>
        <position position="163"/>
    </location>
    <ligand>
        <name>substrate</name>
    </ligand>
</feature>
<dbReference type="FunFam" id="3.30.390.10:FF:000001">
    <property type="entry name" value="Enolase"/>
    <property type="match status" value="1"/>
</dbReference>
<dbReference type="Gene3D" id="3.30.390.10">
    <property type="entry name" value="Enolase-like, N-terminal domain"/>
    <property type="match status" value="1"/>
</dbReference>
<dbReference type="PROSITE" id="PS00164">
    <property type="entry name" value="ENOLASE"/>
    <property type="match status" value="1"/>
</dbReference>
<dbReference type="GO" id="GO:0000287">
    <property type="term" value="F:magnesium ion binding"/>
    <property type="evidence" value="ECO:0007669"/>
    <property type="project" value="UniProtKB-UniRule"/>
</dbReference>
<dbReference type="SMART" id="SM01192">
    <property type="entry name" value="Enolase_C"/>
    <property type="match status" value="1"/>
</dbReference>
<dbReference type="FunFam" id="3.20.20.120:FF:000001">
    <property type="entry name" value="Enolase"/>
    <property type="match status" value="1"/>
</dbReference>
<dbReference type="NCBIfam" id="TIGR01060">
    <property type="entry name" value="eno"/>
    <property type="match status" value="1"/>
</dbReference>
<evidence type="ECO:0000256" key="12">
    <source>
        <dbReference type="HAMAP-Rule" id="MF_00318"/>
    </source>
</evidence>
<dbReference type="AlphaFoldDB" id="A0A060UQP4"/>
<reference evidence="18" key="2">
    <citation type="submission" date="2014-07" db="EMBL/GenBank/DDBJ databases">
        <title>Initial genome analysis of the psychrotolerant acidophile Acidithiobacillus ferrivorans CF27: insights into iron and sulfur oxidation pathways and into biofilm formation.</title>
        <authorList>
            <person name="Talla E."/>
            <person name="Hedrich S."/>
            <person name="Mangenot S."/>
            <person name="Ji B."/>
            <person name="Johnson D.B."/>
            <person name="Barbe V."/>
            <person name="Bonnefoy V."/>
        </authorList>
    </citation>
    <scope>NUCLEOTIDE SEQUENCE [LARGE SCALE GENOMIC DNA]</scope>
    <source>
        <strain evidence="18">CF27</strain>
    </source>
</reference>
<dbReference type="Proteomes" id="UP000595420">
    <property type="component" value="Chromosome"/>
</dbReference>
<evidence type="ECO:0000256" key="9">
    <source>
        <dbReference type="ARBA" id="ARBA00023152"/>
    </source>
</evidence>
<feature type="binding site" evidence="14">
    <location>
        <position position="154"/>
    </location>
    <ligand>
        <name>substrate</name>
    </ligand>
</feature>
<dbReference type="GO" id="GO:0004634">
    <property type="term" value="F:phosphopyruvate hydratase activity"/>
    <property type="evidence" value="ECO:0007669"/>
    <property type="project" value="UniProtKB-UniRule"/>
</dbReference>
<dbReference type="SMART" id="SM01193">
    <property type="entry name" value="Enolase_N"/>
    <property type="match status" value="1"/>
</dbReference>
<evidence type="ECO:0000313" key="20">
    <source>
        <dbReference type="EMBL" id="SMH64197.1"/>
    </source>
</evidence>
<evidence type="ECO:0000256" key="3">
    <source>
        <dbReference type="ARBA" id="ARBA00012058"/>
    </source>
</evidence>
<dbReference type="InterPro" id="IPR000941">
    <property type="entry name" value="Enolase"/>
</dbReference>
<dbReference type="PANTHER" id="PTHR11902">
    <property type="entry name" value="ENOLASE"/>
    <property type="match status" value="1"/>
</dbReference>
<evidence type="ECO:0000259" key="17">
    <source>
        <dbReference type="SMART" id="SM01193"/>
    </source>
</evidence>
<keyword evidence="7 12" id="KW-0479">Metal-binding</keyword>
<feature type="binding site" evidence="12 15">
    <location>
        <position position="241"/>
    </location>
    <ligand>
        <name>Mg(2+)</name>
        <dbReference type="ChEBI" id="CHEBI:18420"/>
    </ligand>
</feature>
<feature type="active site" description="Proton acceptor" evidence="12 13">
    <location>
        <position position="336"/>
    </location>
</feature>
<dbReference type="SUPFAM" id="SSF54826">
    <property type="entry name" value="Enolase N-terminal domain-like"/>
    <property type="match status" value="1"/>
</dbReference>
<evidence type="ECO:0000313" key="18">
    <source>
        <dbReference type="EMBL" id="CDQ08884.1"/>
    </source>
</evidence>
<feature type="binding site" evidence="12">
    <location>
        <position position="162"/>
    </location>
    <ligand>
        <name>(2R)-2-phosphoglycerate</name>
        <dbReference type="ChEBI" id="CHEBI:58289"/>
    </ligand>
</feature>
<dbReference type="InterPro" id="IPR020809">
    <property type="entry name" value="Enolase_CS"/>
</dbReference>
<keyword evidence="9 12" id="KW-0324">Glycolysis</keyword>
<feature type="binding site" evidence="14">
    <location>
        <position position="311"/>
    </location>
    <ligand>
        <name>substrate</name>
    </ligand>
</feature>
<feature type="binding site" evidence="12">
    <location>
        <position position="365"/>
    </location>
    <ligand>
        <name>(2R)-2-phosphoglycerate</name>
        <dbReference type="ChEBI" id="CHEBI:58289"/>
    </ligand>
</feature>
<dbReference type="SUPFAM" id="SSF51604">
    <property type="entry name" value="Enolase C-terminal domain-like"/>
    <property type="match status" value="1"/>
</dbReference>
<evidence type="ECO:0000256" key="1">
    <source>
        <dbReference type="ARBA" id="ARBA00005031"/>
    </source>
</evidence>
<evidence type="ECO:0000259" key="16">
    <source>
        <dbReference type="SMART" id="SM01192"/>
    </source>
</evidence>
<evidence type="ECO:0000256" key="10">
    <source>
        <dbReference type="ARBA" id="ARBA00023239"/>
    </source>
</evidence>
<dbReference type="GO" id="GO:0006096">
    <property type="term" value="P:glycolytic process"/>
    <property type="evidence" value="ECO:0007669"/>
    <property type="project" value="UniProtKB-UniRule"/>
</dbReference>
<feature type="binding site" evidence="14">
    <location>
        <position position="387"/>
    </location>
    <ligand>
        <name>substrate</name>
    </ligand>
</feature>
<evidence type="ECO:0000256" key="6">
    <source>
        <dbReference type="ARBA" id="ARBA00022525"/>
    </source>
</evidence>
<keyword evidence="19" id="KW-0670">Pyruvate</keyword>
<evidence type="ECO:0000313" key="19">
    <source>
        <dbReference type="EMBL" id="QQD71648.1"/>
    </source>
</evidence>
<evidence type="ECO:0000256" key="8">
    <source>
        <dbReference type="ARBA" id="ARBA00022842"/>
    </source>
</evidence>
<dbReference type="GO" id="GO:0009986">
    <property type="term" value="C:cell surface"/>
    <property type="evidence" value="ECO:0007669"/>
    <property type="project" value="UniProtKB-SubCell"/>
</dbReference>
<reference evidence="18" key="1">
    <citation type="submission" date="2014-03" db="EMBL/GenBank/DDBJ databases">
        <authorList>
            <person name="Genoscope - CEA"/>
        </authorList>
    </citation>
    <scope>NUCLEOTIDE SEQUENCE [LARGE SCALE GENOMIC DNA]</scope>
    <source>
        <strain evidence="18">CF27</strain>
    </source>
</reference>
<proteinExistence type="inferred from homology"/>
<feature type="active site" description="Proton donor" evidence="12 13">
    <location>
        <position position="204"/>
    </location>
</feature>
<dbReference type="EMBL" id="CP059488">
    <property type="protein sequence ID" value="QQD71648.1"/>
    <property type="molecule type" value="Genomic_DNA"/>
</dbReference>
<comment type="pathway">
    <text evidence="1 12">Carbohydrate degradation; glycolysis; pyruvate from D-glyceraldehyde 3-phosphate: step 4/5.</text>
</comment>
<comment type="catalytic activity">
    <reaction evidence="12">
        <text>(2R)-2-phosphoglycerate = phosphoenolpyruvate + H2O</text>
        <dbReference type="Rhea" id="RHEA:10164"/>
        <dbReference type="ChEBI" id="CHEBI:15377"/>
        <dbReference type="ChEBI" id="CHEBI:58289"/>
        <dbReference type="ChEBI" id="CHEBI:58702"/>
        <dbReference type="EC" id="4.2.1.11"/>
    </reaction>
</comment>
<reference evidence="19 22" key="4">
    <citation type="submission" date="2020-07" db="EMBL/GenBank/DDBJ databases">
        <title>Complete genome sequence analysis of Acidithiobacillus ferrivorans XJFY6S-08 reveals extreme environmental adaptation to alpine acid mine drainage.</title>
        <authorList>
            <person name="Yan L."/>
            <person name="Ni Y."/>
        </authorList>
    </citation>
    <scope>NUCLEOTIDE SEQUENCE [LARGE SCALE GENOMIC DNA]</scope>
    <source>
        <strain evidence="19 22">XJFY6S-08</strain>
    </source>
</reference>
<keyword evidence="8 12" id="KW-0460">Magnesium</keyword>
<keyword evidence="21" id="KW-1185">Reference proteome</keyword>
<dbReference type="SFLD" id="SFLDG00178">
    <property type="entry name" value="enolase"/>
    <property type="match status" value="1"/>
</dbReference>
<accession>A0A060UQP4</accession>
<dbReference type="HAMAP" id="MF_00318">
    <property type="entry name" value="Enolase"/>
    <property type="match status" value="1"/>
</dbReference>
<evidence type="ECO:0000313" key="22">
    <source>
        <dbReference type="Proteomes" id="UP000595420"/>
    </source>
</evidence>
<feature type="binding site" evidence="14">
    <location>
        <position position="284"/>
    </location>
    <ligand>
        <name>substrate</name>
    </ligand>
</feature>
<feature type="domain" description="Enolase C-terminal TIM barrel" evidence="16">
    <location>
        <begin position="138"/>
        <end position="424"/>
    </location>
</feature>
<comment type="cofactor">
    <cofactor evidence="15">
        <name>Mg(2+)</name>
        <dbReference type="ChEBI" id="CHEBI:18420"/>
    </cofactor>
    <text evidence="15">Mg(2+) is required for catalysis and for stabilizing the dimer.</text>
</comment>
<dbReference type="CDD" id="cd03313">
    <property type="entry name" value="enolase"/>
    <property type="match status" value="1"/>
</dbReference>
<feature type="binding site" evidence="12">
    <location>
        <position position="366"/>
    </location>
    <ligand>
        <name>(2R)-2-phosphoglycerate</name>
        <dbReference type="ChEBI" id="CHEBI:58289"/>
    </ligand>
</feature>
<evidence type="ECO:0000256" key="2">
    <source>
        <dbReference type="ARBA" id="ARBA00009604"/>
    </source>
</evidence>
<comment type="similarity">
    <text evidence="2 12">Belongs to the enolase family.</text>
</comment>
<comment type="function">
    <text evidence="11 12">Catalyzes the reversible conversion of 2-phosphoglycerate (2-PG) into phosphoenolpyruvate (PEP). It is essential for the degradation of carbohydrates via glycolysis.</text>
</comment>
<feature type="binding site" evidence="12">
    <location>
        <position position="336"/>
    </location>
    <ligand>
        <name>(2R)-2-phosphoglycerate</name>
        <dbReference type="ChEBI" id="CHEBI:58289"/>
    </ligand>
</feature>
<evidence type="ECO:0000256" key="14">
    <source>
        <dbReference type="PIRSR" id="PIRSR001400-2"/>
    </source>
</evidence>
<feature type="binding site" evidence="12 15">
    <location>
        <position position="284"/>
    </location>
    <ligand>
        <name>Mg(2+)</name>
        <dbReference type="ChEBI" id="CHEBI:18420"/>
    </ligand>
</feature>
<comment type="subcellular location">
    <subcellularLocation>
        <location evidence="12">Cytoplasm</location>
    </subcellularLocation>
    <subcellularLocation>
        <location evidence="12">Secreted</location>
    </subcellularLocation>
    <subcellularLocation>
        <location evidence="12">Cell surface</location>
    </subcellularLocation>
    <text evidence="12">Fractions of enolase are present in both the cytoplasm and on the cell surface.</text>
</comment>
<keyword evidence="5 12" id="KW-0963">Cytoplasm</keyword>
<evidence type="ECO:0000256" key="11">
    <source>
        <dbReference type="ARBA" id="ARBA00045763"/>
    </source>
</evidence>
<keyword evidence="10 12" id="KW-0456">Lyase</keyword>
<feature type="binding site" evidence="12 15">
    <location>
        <position position="311"/>
    </location>
    <ligand>
        <name>Mg(2+)</name>
        <dbReference type="ChEBI" id="CHEBI:18420"/>
    </ligand>
</feature>
<dbReference type="EC" id="4.2.1.11" evidence="3 12"/>
<dbReference type="UniPathway" id="UPA00109">
    <property type="reaction ID" value="UER00187"/>
</dbReference>
<evidence type="ECO:0000256" key="5">
    <source>
        <dbReference type="ARBA" id="ARBA00022490"/>
    </source>
</evidence>
<dbReference type="Gene3D" id="3.20.20.120">
    <property type="entry name" value="Enolase-like C-terminal domain"/>
    <property type="match status" value="1"/>
</dbReference>
<dbReference type="InterPro" id="IPR020811">
    <property type="entry name" value="Enolase_N"/>
</dbReference>
<dbReference type="SFLD" id="SFLDF00002">
    <property type="entry name" value="enolase"/>
    <property type="match status" value="1"/>
</dbReference>
<evidence type="ECO:0000256" key="4">
    <source>
        <dbReference type="ARBA" id="ARBA00017068"/>
    </source>
</evidence>
<dbReference type="PIRSF" id="PIRSF001400">
    <property type="entry name" value="Enolase"/>
    <property type="match status" value="1"/>
</dbReference>
<dbReference type="OrthoDB" id="5288158at2"/>
<organism evidence="18">
    <name type="scientific">Acidithiobacillus ferrivorans</name>
    <dbReference type="NCBI Taxonomy" id="160808"/>
    <lineage>
        <taxon>Bacteria</taxon>
        <taxon>Pseudomonadati</taxon>
        <taxon>Pseudomonadota</taxon>
        <taxon>Acidithiobacillia</taxon>
        <taxon>Acidithiobacillales</taxon>
        <taxon>Acidithiobacillaceae</taxon>
        <taxon>Acidithiobacillus</taxon>
    </lineage>
</organism>
<dbReference type="GO" id="GO:0005576">
    <property type="term" value="C:extracellular region"/>
    <property type="evidence" value="ECO:0007669"/>
    <property type="project" value="UniProtKB-SubCell"/>
</dbReference>
<evidence type="ECO:0000256" key="13">
    <source>
        <dbReference type="PIRSR" id="PIRSR001400-1"/>
    </source>
</evidence>
<dbReference type="EMBL" id="LT841305">
    <property type="protein sequence ID" value="SMH64197.1"/>
    <property type="molecule type" value="Genomic_DNA"/>
</dbReference>
<name>A0A060UQP4_9PROT</name>
<dbReference type="EMBL" id="CCCS020000003">
    <property type="protein sequence ID" value="CDQ08884.1"/>
    <property type="molecule type" value="Genomic_DNA"/>
</dbReference>
<evidence type="ECO:0000256" key="7">
    <source>
        <dbReference type="ARBA" id="ARBA00022723"/>
    </source>
</evidence>
<dbReference type="PANTHER" id="PTHR11902:SF1">
    <property type="entry name" value="ENOLASE"/>
    <property type="match status" value="1"/>
</dbReference>
<dbReference type="InterPro" id="IPR036849">
    <property type="entry name" value="Enolase-like_C_sf"/>
</dbReference>
<feature type="binding site" evidence="14">
    <location>
        <begin position="363"/>
        <end position="366"/>
    </location>
    <ligand>
        <name>substrate</name>
    </ligand>
</feature>
<feature type="binding site" evidence="12">
    <location>
        <position position="387"/>
    </location>
    <ligand>
        <name>(2R)-2-phosphoglycerate</name>
        <dbReference type="ChEBI" id="CHEBI:58289"/>
    </ligand>
</feature>
<keyword evidence="6 12" id="KW-0964">Secreted</keyword>
<protein>
    <recommendedName>
        <fullName evidence="4 12">Enolase</fullName>
        <ecNumber evidence="3 12">4.2.1.11</ecNumber>
    </recommendedName>
    <alternativeName>
        <fullName evidence="12">2-phospho-D-glycerate hydro-lyase</fullName>
    </alternativeName>
    <alternativeName>
        <fullName evidence="12">2-phosphoglycerate dehydratase</fullName>
    </alternativeName>
</protein>
<evidence type="ECO:0000313" key="21">
    <source>
        <dbReference type="Proteomes" id="UP000193925"/>
    </source>
</evidence>
<dbReference type="InterPro" id="IPR020810">
    <property type="entry name" value="Enolase_C"/>
</dbReference>
<feature type="domain" description="Enolase N-terminal" evidence="17">
    <location>
        <begin position="4"/>
        <end position="133"/>
    </location>
</feature>
<dbReference type="InterPro" id="IPR029017">
    <property type="entry name" value="Enolase-like_N"/>
</dbReference>
<evidence type="ECO:0000256" key="15">
    <source>
        <dbReference type="PIRSR" id="PIRSR001400-3"/>
    </source>
</evidence>